<accession>A0ABS8SFH6</accession>
<reference evidence="1 2" key="1">
    <citation type="journal article" date="2021" name="BMC Genomics">
        <title>Datura genome reveals duplications of psychoactive alkaloid biosynthetic genes and high mutation rate following tissue culture.</title>
        <authorList>
            <person name="Rajewski A."/>
            <person name="Carter-House D."/>
            <person name="Stajich J."/>
            <person name="Litt A."/>
        </authorList>
    </citation>
    <scope>NUCLEOTIDE SEQUENCE [LARGE SCALE GENOMIC DNA]</scope>
    <source>
        <strain evidence="1">AR-01</strain>
    </source>
</reference>
<evidence type="ECO:0000313" key="2">
    <source>
        <dbReference type="Proteomes" id="UP000823775"/>
    </source>
</evidence>
<sequence length="138" mass="15910">MSFQVVATVIYIVLTFKDLENVLAESRMMVPDCRKRLEAALEDLKGTLDTCSPPFLSLIMWTRMLSCQGINRQPQEWDTELEWISRTRRIGKAVDAEIFRMVAAGCTYHIWKGRNLRVFRKSGNADQVNQDYCAGSMR</sequence>
<keyword evidence="2" id="KW-1185">Reference proteome</keyword>
<dbReference type="Gene3D" id="1.20.58.90">
    <property type="match status" value="1"/>
</dbReference>
<dbReference type="Proteomes" id="UP000823775">
    <property type="component" value="Unassembled WGS sequence"/>
</dbReference>
<comment type="caution">
    <text evidence="1">The sequence shown here is derived from an EMBL/GenBank/DDBJ whole genome shotgun (WGS) entry which is preliminary data.</text>
</comment>
<proteinExistence type="predicted"/>
<dbReference type="InterPro" id="IPR036126">
    <property type="entry name" value="TBCA_sf"/>
</dbReference>
<name>A0ABS8SFH6_DATST</name>
<organism evidence="1 2">
    <name type="scientific">Datura stramonium</name>
    <name type="common">Jimsonweed</name>
    <name type="synonym">Common thornapple</name>
    <dbReference type="NCBI Taxonomy" id="4076"/>
    <lineage>
        <taxon>Eukaryota</taxon>
        <taxon>Viridiplantae</taxon>
        <taxon>Streptophyta</taxon>
        <taxon>Embryophyta</taxon>
        <taxon>Tracheophyta</taxon>
        <taxon>Spermatophyta</taxon>
        <taxon>Magnoliopsida</taxon>
        <taxon>eudicotyledons</taxon>
        <taxon>Gunneridae</taxon>
        <taxon>Pentapetalae</taxon>
        <taxon>asterids</taxon>
        <taxon>lamiids</taxon>
        <taxon>Solanales</taxon>
        <taxon>Solanaceae</taxon>
        <taxon>Solanoideae</taxon>
        <taxon>Datureae</taxon>
        <taxon>Datura</taxon>
    </lineage>
</organism>
<dbReference type="SUPFAM" id="SSF46988">
    <property type="entry name" value="Tubulin chaperone cofactor A"/>
    <property type="match status" value="1"/>
</dbReference>
<gene>
    <name evidence="1" type="ORF">HAX54_034841</name>
</gene>
<dbReference type="EMBL" id="JACEIK010000451">
    <property type="protein sequence ID" value="MCD7457314.1"/>
    <property type="molecule type" value="Genomic_DNA"/>
</dbReference>
<protein>
    <submittedName>
        <fullName evidence="1">Uncharacterized protein</fullName>
    </submittedName>
</protein>
<evidence type="ECO:0000313" key="1">
    <source>
        <dbReference type="EMBL" id="MCD7457314.1"/>
    </source>
</evidence>